<organism evidence="15 16">
    <name type="scientific">Pseudoalteromonas fenneropenaei</name>
    <dbReference type="NCBI Taxonomy" id="1737459"/>
    <lineage>
        <taxon>Bacteria</taxon>
        <taxon>Pseudomonadati</taxon>
        <taxon>Pseudomonadota</taxon>
        <taxon>Gammaproteobacteria</taxon>
        <taxon>Alteromonadales</taxon>
        <taxon>Pseudoalteromonadaceae</taxon>
        <taxon>Pseudoalteromonas</taxon>
    </lineage>
</organism>
<evidence type="ECO:0000256" key="5">
    <source>
        <dbReference type="ARBA" id="ARBA00022729"/>
    </source>
</evidence>
<keyword evidence="6 11" id="KW-0798">TonB box</keyword>
<protein>
    <submittedName>
        <fullName evidence="15">TonB-dependent receptor domain-containing protein</fullName>
    </submittedName>
</protein>
<dbReference type="Pfam" id="PF07715">
    <property type="entry name" value="Plug"/>
    <property type="match status" value="1"/>
</dbReference>
<feature type="signal peptide" evidence="12">
    <location>
        <begin position="1"/>
        <end position="25"/>
    </location>
</feature>
<keyword evidence="7 9" id="KW-0472">Membrane</keyword>
<evidence type="ECO:0000256" key="3">
    <source>
        <dbReference type="ARBA" id="ARBA00022452"/>
    </source>
</evidence>
<evidence type="ECO:0000256" key="9">
    <source>
        <dbReference type="PROSITE-ProRule" id="PRU01360"/>
    </source>
</evidence>
<keyword evidence="5 12" id="KW-0732">Signal</keyword>
<evidence type="ECO:0000256" key="10">
    <source>
        <dbReference type="PROSITE-ProRule" id="PRU10144"/>
    </source>
</evidence>
<feature type="short sequence motif" description="TonB C-terminal box" evidence="10">
    <location>
        <begin position="962"/>
        <end position="979"/>
    </location>
</feature>
<evidence type="ECO:0000259" key="13">
    <source>
        <dbReference type="Pfam" id="PF00593"/>
    </source>
</evidence>
<dbReference type="InterPro" id="IPR039426">
    <property type="entry name" value="TonB-dep_rcpt-like"/>
</dbReference>
<evidence type="ECO:0000256" key="2">
    <source>
        <dbReference type="ARBA" id="ARBA00022448"/>
    </source>
</evidence>
<keyword evidence="2 9" id="KW-0813">Transport</keyword>
<reference evidence="16" key="1">
    <citation type="journal article" date="2019" name="Int. J. Syst. Evol. Microbiol.">
        <title>The Global Catalogue of Microorganisms (GCM) 10K type strain sequencing project: providing services to taxonomists for standard genome sequencing and annotation.</title>
        <authorList>
            <consortium name="The Broad Institute Genomics Platform"/>
            <consortium name="The Broad Institute Genome Sequencing Center for Infectious Disease"/>
            <person name="Wu L."/>
            <person name="Ma J."/>
        </authorList>
    </citation>
    <scope>NUCLEOTIDE SEQUENCE [LARGE SCALE GENOMIC DNA]</scope>
    <source>
        <strain evidence="16">KCTC 42730</strain>
    </source>
</reference>
<feature type="domain" description="TonB-dependent receptor plug" evidence="14">
    <location>
        <begin position="50"/>
        <end position="161"/>
    </location>
</feature>
<evidence type="ECO:0000313" key="15">
    <source>
        <dbReference type="EMBL" id="MFC3032772.1"/>
    </source>
</evidence>
<dbReference type="EMBL" id="JBHRSD010000014">
    <property type="protein sequence ID" value="MFC3032772.1"/>
    <property type="molecule type" value="Genomic_DNA"/>
</dbReference>
<dbReference type="Pfam" id="PF00593">
    <property type="entry name" value="TonB_dep_Rec_b-barrel"/>
    <property type="match status" value="1"/>
</dbReference>
<evidence type="ECO:0000256" key="4">
    <source>
        <dbReference type="ARBA" id="ARBA00022692"/>
    </source>
</evidence>
<dbReference type="Gene3D" id="2.170.130.10">
    <property type="entry name" value="TonB-dependent receptor, plug domain"/>
    <property type="match status" value="1"/>
</dbReference>
<evidence type="ECO:0000256" key="8">
    <source>
        <dbReference type="ARBA" id="ARBA00023237"/>
    </source>
</evidence>
<dbReference type="InterPro" id="IPR010917">
    <property type="entry name" value="TonB_rcpt_CS"/>
</dbReference>
<dbReference type="InterPro" id="IPR037066">
    <property type="entry name" value="Plug_dom_sf"/>
</dbReference>
<comment type="similarity">
    <text evidence="9 11">Belongs to the TonB-dependent receptor family.</text>
</comment>
<feature type="chain" id="PRO_5046279712" evidence="12">
    <location>
        <begin position="26"/>
        <end position="979"/>
    </location>
</feature>
<evidence type="ECO:0000256" key="11">
    <source>
        <dbReference type="RuleBase" id="RU003357"/>
    </source>
</evidence>
<accession>A0ABV7CJF5</accession>
<name>A0ABV7CJF5_9GAMM</name>
<evidence type="ECO:0000256" key="1">
    <source>
        <dbReference type="ARBA" id="ARBA00004571"/>
    </source>
</evidence>
<dbReference type="PROSITE" id="PS52016">
    <property type="entry name" value="TONB_DEPENDENT_REC_3"/>
    <property type="match status" value="1"/>
</dbReference>
<dbReference type="RefSeq" id="WP_377123599.1">
    <property type="nucleotide sequence ID" value="NZ_JBHRSD010000014.1"/>
</dbReference>
<keyword evidence="3 9" id="KW-1134">Transmembrane beta strand</keyword>
<feature type="domain" description="TonB-dependent receptor-like beta-barrel" evidence="13">
    <location>
        <begin position="422"/>
        <end position="937"/>
    </location>
</feature>
<evidence type="ECO:0000256" key="6">
    <source>
        <dbReference type="ARBA" id="ARBA00023077"/>
    </source>
</evidence>
<evidence type="ECO:0000256" key="12">
    <source>
        <dbReference type="SAM" id="SignalP"/>
    </source>
</evidence>
<proteinExistence type="inferred from homology"/>
<dbReference type="InterPro" id="IPR000531">
    <property type="entry name" value="Beta-barrel_TonB"/>
</dbReference>
<evidence type="ECO:0000313" key="16">
    <source>
        <dbReference type="Proteomes" id="UP001595453"/>
    </source>
</evidence>
<keyword evidence="15" id="KW-0675">Receptor</keyword>
<sequence length="979" mass="107758">MNSLNRITTTILATVAVTSVSAAFADPKNDTEIERVAVTGSRILSIEAGSPSPVTVIDKDFILASGATDISELLNKLPSMAPGLSSGTSNYNGNAGMSTQDLRGQGTKRTLTLVNGRRHVGSIPGESTVDMSSIPTGLIERIEILTGGASSIYGADAVAGVVNIITKKDYVGSSLNVSTGITSRSDGEKAGLNFLHGLNFDDNKGNTTFYFSYNKENEVNAKDRPYTNSNWAYYPNPEHLALRKKLLAEGMSPNEVTDITDNDDIPNNLMARRYSITASPTTVVFIGGAAYTFNPDGSMRPVKLGKSGELYRPENGLTGVQTDEGGEQLGAYEFQRLQVPVEKLMFNNTINYEFDSGILFTMDSKYVKTKSESRVFPASLYGSVPLSRDNAFIQSDLAAKMDEFNMTSLPIARHFTEMGAQGNDFERDVYQIVAALQGDFNDNWRWEFYAQYGKATADSTTINSYYEDRWLASFDAVLDTNGNAVCRASIDSSAAPTAGNDYSNCVPHDVFKPMTQEVLDYIGLEHTSSQSQSQHVFHFNTSGDLFELPAGPLAVSVGVEYRKEKSATNPSEVFRQGIGQSYAIVKPVVGSYDVKDVFAEFNIPLLADMTFAKNLDLNVSARSAHYSEAGQNTSWNLGTVWKPIDDITLRVSRSRSARAPNINEQFTTEGQGFEWLYQPCSQNRIKTAEAHVVENCKKLGVNVFTNADGETTSDIRWYQPGNIVTSGNKELEVETANTLTAGVVLAPEAIENLEVTFDYWDIKLDGLIDMFNVPTVVDACVEQTSLDNQFCKLLTRLPNGIITDVELKTLNLNQRRTSGLDIITNYKLDAFGGQIGLNSIVQKLIRRDIQTDPTLDLEPTKGLFAFPEWKATLSLSYQNELFRIGSSTRYVGKQKRRQTYNASIASPFETPSVIYTDLTASYFYSDKLRFNLGTNNVFDKKTPQMPDAYSGGGNYYLGTEGGLFDTLGRTYFANLNWTF</sequence>
<dbReference type="PANTHER" id="PTHR47234">
    <property type="match status" value="1"/>
</dbReference>
<dbReference type="Proteomes" id="UP001595453">
    <property type="component" value="Unassembled WGS sequence"/>
</dbReference>
<keyword evidence="4 9" id="KW-0812">Transmembrane</keyword>
<comment type="caution">
    <text evidence="15">The sequence shown here is derived from an EMBL/GenBank/DDBJ whole genome shotgun (WGS) entry which is preliminary data.</text>
</comment>
<dbReference type="Gene3D" id="2.40.170.20">
    <property type="entry name" value="TonB-dependent receptor, beta-barrel domain"/>
    <property type="match status" value="1"/>
</dbReference>
<dbReference type="SUPFAM" id="SSF56935">
    <property type="entry name" value="Porins"/>
    <property type="match status" value="1"/>
</dbReference>
<evidence type="ECO:0000259" key="14">
    <source>
        <dbReference type="Pfam" id="PF07715"/>
    </source>
</evidence>
<dbReference type="InterPro" id="IPR012910">
    <property type="entry name" value="Plug_dom"/>
</dbReference>
<evidence type="ECO:0000256" key="7">
    <source>
        <dbReference type="ARBA" id="ARBA00023136"/>
    </source>
</evidence>
<dbReference type="PANTHER" id="PTHR47234:SF2">
    <property type="entry name" value="TONB-DEPENDENT RECEPTOR"/>
    <property type="match status" value="1"/>
</dbReference>
<gene>
    <name evidence="15" type="ORF">ACFOEE_09605</name>
</gene>
<dbReference type="InterPro" id="IPR036942">
    <property type="entry name" value="Beta-barrel_TonB_sf"/>
</dbReference>
<dbReference type="PROSITE" id="PS01156">
    <property type="entry name" value="TONB_DEPENDENT_REC_2"/>
    <property type="match status" value="1"/>
</dbReference>
<comment type="subcellular location">
    <subcellularLocation>
        <location evidence="1 9">Cell outer membrane</location>
        <topology evidence="1 9">Multi-pass membrane protein</topology>
    </subcellularLocation>
</comment>
<keyword evidence="16" id="KW-1185">Reference proteome</keyword>
<keyword evidence="8 9" id="KW-0998">Cell outer membrane</keyword>